<organism evidence="5 7">
    <name type="scientific">Campylobacter porcelli</name>
    <dbReference type="NCBI Taxonomy" id="1660073"/>
    <lineage>
        <taxon>Bacteria</taxon>
        <taxon>Pseudomonadati</taxon>
        <taxon>Campylobacterota</taxon>
        <taxon>Epsilonproteobacteria</taxon>
        <taxon>Campylobacterales</taxon>
        <taxon>Campylobacteraceae</taxon>
        <taxon>Campylobacter</taxon>
    </lineage>
</organism>
<dbReference type="InterPro" id="IPR039565">
    <property type="entry name" value="BamD-like"/>
</dbReference>
<dbReference type="EMBL" id="CP018789">
    <property type="protein sequence ID" value="ARR00636.1"/>
    <property type="molecule type" value="Genomic_DNA"/>
</dbReference>
<evidence type="ECO:0000259" key="4">
    <source>
        <dbReference type="Pfam" id="PF13525"/>
    </source>
</evidence>
<reference evidence="6 8" key="3">
    <citation type="submission" date="2024-01" db="EMBL/GenBank/DDBJ databases">
        <title>Campylobacter porcellus sp. nov.</title>
        <authorList>
            <person name="Papic B."/>
            <person name="Gruntar I."/>
        </authorList>
    </citation>
    <scope>NUCLEOTIDE SEQUENCE [LARGE SCALE GENOMIC DNA]</scope>
    <source>
        <strain evidence="6 8">CX2-4855-23</strain>
    </source>
</reference>
<name>A0A1X9SWR9_9BACT</name>
<evidence type="ECO:0000313" key="5">
    <source>
        <dbReference type="EMBL" id="ARR00636.1"/>
    </source>
</evidence>
<dbReference type="Pfam" id="PF13525">
    <property type="entry name" value="YfiO"/>
    <property type="match status" value="1"/>
</dbReference>
<dbReference type="InterPro" id="IPR017689">
    <property type="entry name" value="BamD"/>
</dbReference>
<gene>
    <name evidence="6" type="primary">bamD</name>
    <name evidence="5" type="ORF">CSUIS_0821</name>
    <name evidence="6" type="ORF">V2I23_00755</name>
</gene>
<sequence length="215" mass="25203">MNMKFKSAIFVISLTLLAGCGAKKDNELYNLTPDQWYKQILDDIKDADLETANKHYISFASEHVASPYLEQVLIILANAHVDEEEYKMANFYLDEYIKKYGTKESIEYIQYLKIKANFDSFSKPNRNQKLIQESISQINEFLNNYPNTQYKALIETMLVKFRLAEYYLNSDIYNLYDKLDRPDSAAIYQDKVDNSPLNDINSTKAKLPWYMTPFE</sequence>
<keyword evidence="5" id="KW-0449">Lipoprotein</keyword>
<evidence type="ECO:0000313" key="7">
    <source>
        <dbReference type="Proteomes" id="UP000194260"/>
    </source>
</evidence>
<dbReference type="InterPro" id="IPR011990">
    <property type="entry name" value="TPR-like_helical_dom_sf"/>
</dbReference>
<dbReference type="RefSeq" id="WP_086242116.1">
    <property type="nucleotide sequence ID" value="NZ_CP018789.1"/>
</dbReference>
<dbReference type="Proteomes" id="UP000194260">
    <property type="component" value="Chromosome"/>
</dbReference>
<keyword evidence="1" id="KW-0732">Signal</keyword>
<dbReference type="EMBL" id="JAZBRD010000001">
    <property type="protein sequence ID" value="MEE3743822.1"/>
    <property type="molecule type" value="Genomic_DNA"/>
</dbReference>
<proteinExistence type="predicted"/>
<evidence type="ECO:0000256" key="1">
    <source>
        <dbReference type="ARBA" id="ARBA00022729"/>
    </source>
</evidence>
<accession>A0A1X9SWR9</accession>
<evidence type="ECO:0000256" key="2">
    <source>
        <dbReference type="ARBA" id="ARBA00023136"/>
    </source>
</evidence>
<dbReference type="Proteomes" id="UP001331664">
    <property type="component" value="Unassembled WGS sequence"/>
</dbReference>
<dbReference type="KEGG" id="camy:CSUIS_0821"/>
<reference evidence="7" key="1">
    <citation type="journal article" date="2017" name="Genome Biol. Evol.">
        <title>Comparative Genomic Analysis Identifies a Campylobacter Clade Deficient in Selenium Metabolism.</title>
        <authorList>
            <person name="Miller W.G."/>
            <person name="Yee E."/>
            <person name="Lopes B.S."/>
            <person name="Chapman M.H."/>
            <person name="Huynh S."/>
            <person name="Bono J.L."/>
            <person name="Parker C.T."/>
            <person name="Strachan N.J.C."/>
            <person name="Forbes K.J."/>
        </authorList>
    </citation>
    <scope>NUCLEOTIDE SEQUENCE [LARGE SCALE GENOMIC DNA]</scope>
    <source>
        <strain evidence="7">RM6137</strain>
    </source>
</reference>
<evidence type="ECO:0000256" key="3">
    <source>
        <dbReference type="ARBA" id="ARBA00023237"/>
    </source>
</evidence>
<feature type="domain" description="Outer membrane lipoprotein BamD-like" evidence="4">
    <location>
        <begin position="32"/>
        <end position="178"/>
    </location>
</feature>
<dbReference type="Gene3D" id="1.25.40.10">
    <property type="entry name" value="Tetratricopeptide repeat domain"/>
    <property type="match status" value="1"/>
</dbReference>
<evidence type="ECO:0000313" key="6">
    <source>
        <dbReference type="EMBL" id="MEE3743822.1"/>
    </source>
</evidence>
<dbReference type="NCBIfam" id="TIGR03302">
    <property type="entry name" value="OM_YfiO"/>
    <property type="match status" value="1"/>
</dbReference>
<dbReference type="PROSITE" id="PS51257">
    <property type="entry name" value="PROKAR_LIPOPROTEIN"/>
    <property type="match status" value="1"/>
</dbReference>
<reference evidence="5" key="2">
    <citation type="journal article" date="2017" name="Genome Biol. Evol.">
        <title>Comparative genomic analysis identifies a Campylobacter clade deficient in selenium metabolism.</title>
        <authorList>
            <person name="Miller W.G."/>
            <person name="Yee E."/>
            <person name="Lopes B.S."/>
            <person name="Chapman M.H."/>
            <person name="Huynh S."/>
            <person name="Bono J.L."/>
            <person name="Parker C.T."/>
            <person name="Strachan N.J.C."/>
            <person name="Forbes K.J."/>
        </authorList>
    </citation>
    <scope>NUCLEOTIDE SEQUENCE [LARGE SCALE GENOMIC DNA]</scope>
    <source>
        <strain evidence="5">RM6137</strain>
    </source>
</reference>
<keyword evidence="3" id="KW-0998">Cell outer membrane</keyword>
<dbReference type="STRING" id="1660073.CSUIS_0821"/>
<keyword evidence="8" id="KW-1185">Reference proteome</keyword>
<evidence type="ECO:0000313" key="8">
    <source>
        <dbReference type="Proteomes" id="UP001331664"/>
    </source>
</evidence>
<dbReference type="AlphaFoldDB" id="A0A1X9SWR9"/>
<keyword evidence="2" id="KW-0472">Membrane</keyword>
<protein>
    <submittedName>
        <fullName evidence="5">Beta-barrel assembly machinery complex, BamD/YfiO lipoprotein</fullName>
    </submittedName>
    <submittedName>
        <fullName evidence="6">Outer membrane protein assembly factor BamD</fullName>
    </submittedName>
</protein>